<dbReference type="InterPro" id="IPR037284">
    <property type="entry name" value="SUF_FeS_clus_asmbl_SufBD_sf"/>
</dbReference>
<accession>A0A382L5E2</accession>
<organism evidence="3">
    <name type="scientific">marine metagenome</name>
    <dbReference type="NCBI Taxonomy" id="408172"/>
    <lineage>
        <taxon>unclassified sequences</taxon>
        <taxon>metagenomes</taxon>
        <taxon>ecological metagenomes</taxon>
    </lineage>
</organism>
<sequence>MRENSGTMNAYVAAFEGFEASLNGGASSSLHTRRREAITRLREDGLPTARFESWKHTNPAPMTRNCYAPVGVPGKLRAADIEPFVAADVEGPLLVFTDGRFVPDLSRVEALPAGVRIHSLCDASAVEEQVLSANLAAHTLGENSGFAALNTAFVRDGAVVVIGAERVLDEPVQILHVCTGQPGLTTPRTLVLAGAGSHVSVVETFAGMAPGAGTLTASVAEIVVDAGAVVEHCRIHLHGAESFHAGTVHVTEEEGSRFTAHTFCLAGRLVREDVHTVLGGEKIESTLNGLCLPDGEDHVDNYTTIEHAAPDCTSHELYKGVVCGKARSVFRGKIHVHRVAQ</sequence>
<dbReference type="SUPFAM" id="SSF101960">
    <property type="entry name" value="Stabilizer of iron transporter SufD"/>
    <property type="match status" value="1"/>
</dbReference>
<dbReference type="GO" id="GO:0016226">
    <property type="term" value="P:iron-sulfur cluster assembly"/>
    <property type="evidence" value="ECO:0007669"/>
    <property type="project" value="InterPro"/>
</dbReference>
<dbReference type="EMBL" id="UINC01084131">
    <property type="protein sequence ID" value="SVC30482.1"/>
    <property type="molecule type" value="Genomic_DNA"/>
</dbReference>
<evidence type="ECO:0000313" key="3">
    <source>
        <dbReference type="EMBL" id="SVC30482.1"/>
    </source>
</evidence>
<feature type="domain" description="SUF system FeS cluster assembly SufBD N-terminal" evidence="2">
    <location>
        <begin position="8"/>
        <end position="174"/>
    </location>
</feature>
<dbReference type="AlphaFoldDB" id="A0A382L5E2"/>
<evidence type="ECO:0008006" key="4">
    <source>
        <dbReference type="Google" id="ProtNLM"/>
    </source>
</evidence>
<feature type="domain" description="SUF system FeS cluster assembly SufBD core" evidence="1">
    <location>
        <begin position="180"/>
        <end position="341"/>
    </location>
</feature>
<dbReference type="Pfam" id="PF19295">
    <property type="entry name" value="SufBD_N"/>
    <property type="match status" value="1"/>
</dbReference>
<evidence type="ECO:0000259" key="1">
    <source>
        <dbReference type="Pfam" id="PF01458"/>
    </source>
</evidence>
<evidence type="ECO:0000259" key="2">
    <source>
        <dbReference type="Pfam" id="PF19295"/>
    </source>
</evidence>
<dbReference type="InterPro" id="IPR045595">
    <property type="entry name" value="SufBD_N"/>
</dbReference>
<name>A0A382L5E2_9ZZZZ</name>
<dbReference type="Pfam" id="PF01458">
    <property type="entry name" value="SUFBD_core"/>
    <property type="match status" value="1"/>
</dbReference>
<proteinExistence type="predicted"/>
<dbReference type="InterPro" id="IPR055346">
    <property type="entry name" value="Fe-S_cluster_assembly_SufBD"/>
</dbReference>
<dbReference type="PANTHER" id="PTHR43575:SF1">
    <property type="entry name" value="PROTEIN ABCI7, CHLOROPLASTIC"/>
    <property type="match status" value="1"/>
</dbReference>
<dbReference type="PANTHER" id="PTHR43575">
    <property type="entry name" value="PROTEIN ABCI7, CHLOROPLASTIC"/>
    <property type="match status" value="1"/>
</dbReference>
<reference evidence="3" key="1">
    <citation type="submission" date="2018-05" db="EMBL/GenBank/DDBJ databases">
        <authorList>
            <person name="Lanie J.A."/>
            <person name="Ng W.-L."/>
            <person name="Kazmierczak K.M."/>
            <person name="Andrzejewski T.M."/>
            <person name="Davidsen T.M."/>
            <person name="Wayne K.J."/>
            <person name="Tettelin H."/>
            <person name="Glass J.I."/>
            <person name="Rusch D."/>
            <person name="Podicherti R."/>
            <person name="Tsui H.-C.T."/>
            <person name="Winkler M.E."/>
        </authorList>
    </citation>
    <scope>NUCLEOTIDE SEQUENCE</scope>
</reference>
<protein>
    <recommendedName>
        <fullName evidence="4">SufD family Fe-S cluster assembly protein</fullName>
    </recommendedName>
</protein>
<feature type="non-terminal residue" evidence="3">
    <location>
        <position position="341"/>
    </location>
</feature>
<gene>
    <name evidence="3" type="ORF">METZ01_LOCUS283336</name>
</gene>
<dbReference type="InterPro" id="IPR000825">
    <property type="entry name" value="SUF_FeS_clus_asmbl_SufBD_core"/>
</dbReference>